<proteinExistence type="predicted"/>
<dbReference type="SUPFAM" id="SSF52266">
    <property type="entry name" value="SGNH hydrolase"/>
    <property type="match status" value="1"/>
</dbReference>
<dbReference type="PANTHER" id="PTHR43695:SF2">
    <property type="entry name" value="PUTATIVE (AFU_ORTHOLOGUE AFUA_2G17250)-RELATED"/>
    <property type="match status" value="1"/>
</dbReference>
<evidence type="ECO:0000256" key="1">
    <source>
        <dbReference type="SAM" id="SignalP"/>
    </source>
</evidence>
<feature type="domain" description="SGNH hydrolase-type esterase" evidence="2">
    <location>
        <begin position="29"/>
        <end position="197"/>
    </location>
</feature>
<dbReference type="Proteomes" id="UP000622797">
    <property type="component" value="Unassembled WGS sequence"/>
</dbReference>
<dbReference type="OrthoDB" id="5041285at2759"/>
<dbReference type="InterPro" id="IPR036514">
    <property type="entry name" value="SGNH_hydro_sf"/>
</dbReference>
<reference evidence="3" key="2">
    <citation type="submission" date="2020-05" db="EMBL/GenBank/DDBJ databases">
        <authorList>
            <person name="Kim H.-S."/>
            <person name="Proctor R.H."/>
            <person name="Brown D.W."/>
        </authorList>
    </citation>
    <scope>NUCLEOTIDE SEQUENCE</scope>
    <source>
        <strain evidence="3">NRRL 20472</strain>
    </source>
</reference>
<feature type="chain" id="PRO_5034487136" description="SGNH hydrolase-type esterase domain-containing protein" evidence="1">
    <location>
        <begin position="20"/>
        <end position="242"/>
    </location>
</feature>
<keyword evidence="4" id="KW-1185">Reference proteome</keyword>
<accession>A0A8H4XGK0</accession>
<dbReference type="Gene3D" id="3.40.50.1110">
    <property type="entry name" value="SGNH hydrolase"/>
    <property type="match status" value="1"/>
</dbReference>
<evidence type="ECO:0000259" key="2">
    <source>
        <dbReference type="Pfam" id="PF13472"/>
    </source>
</evidence>
<dbReference type="AlphaFoldDB" id="A0A8H4XGK0"/>
<feature type="signal peptide" evidence="1">
    <location>
        <begin position="1"/>
        <end position="19"/>
    </location>
</feature>
<dbReference type="InterPro" id="IPR037459">
    <property type="entry name" value="RhgT-like"/>
</dbReference>
<evidence type="ECO:0000313" key="4">
    <source>
        <dbReference type="Proteomes" id="UP000622797"/>
    </source>
</evidence>
<dbReference type="GO" id="GO:0016787">
    <property type="term" value="F:hydrolase activity"/>
    <property type="evidence" value="ECO:0007669"/>
    <property type="project" value="InterPro"/>
</dbReference>
<organism evidence="3 4">
    <name type="scientific">Fusarium sarcochroum</name>
    <dbReference type="NCBI Taxonomy" id="1208366"/>
    <lineage>
        <taxon>Eukaryota</taxon>
        <taxon>Fungi</taxon>
        <taxon>Dikarya</taxon>
        <taxon>Ascomycota</taxon>
        <taxon>Pezizomycotina</taxon>
        <taxon>Sordariomycetes</taxon>
        <taxon>Hypocreomycetidae</taxon>
        <taxon>Hypocreales</taxon>
        <taxon>Nectriaceae</taxon>
        <taxon>Fusarium</taxon>
        <taxon>Fusarium lateritium species complex</taxon>
    </lineage>
</organism>
<dbReference type="PANTHER" id="PTHR43695">
    <property type="entry name" value="PUTATIVE (AFU_ORTHOLOGUE AFUA_2G17250)-RELATED"/>
    <property type="match status" value="1"/>
</dbReference>
<protein>
    <recommendedName>
        <fullName evidence="2">SGNH hydrolase-type esterase domain-containing protein</fullName>
    </recommendedName>
</protein>
<reference evidence="3" key="1">
    <citation type="journal article" date="2020" name="BMC Genomics">
        <title>Correction to: Identification and distribution of gene clusters required for synthesis of sphingolipid metabolism inhibitors in diverse species of the filamentous fungus Fusarium.</title>
        <authorList>
            <person name="Kim H.S."/>
            <person name="Lohmar J.M."/>
            <person name="Busman M."/>
            <person name="Brown D.W."/>
            <person name="Naumann T.A."/>
            <person name="Divon H.H."/>
            <person name="Lysoe E."/>
            <person name="Uhlig S."/>
            <person name="Proctor R.H."/>
        </authorList>
    </citation>
    <scope>NUCLEOTIDE SEQUENCE</scope>
    <source>
        <strain evidence="3">NRRL 20472</strain>
    </source>
</reference>
<dbReference type="CDD" id="cd01821">
    <property type="entry name" value="Rhamnogalacturan_acetylesterase_like"/>
    <property type="match status" value="1"/>
</dbReference>
<name>A0A8H4XGK0_9HYPO</name>
<comment type="caution">
    <text evidence="3">The sequence shown here is derived from an EMBL/GenBank/DDBJ whole genome shotgun (WGS) entry which is preliminary data.</text>
</comment>
<dbReference type="EMBL" id="JABEXW010000020">
    <property type="protein sequence ID" value="KAF4973441.1"/>
    <property type="molecule type" value="Genomic_DNA"/>
</dbReference>
<evidence type="ECO:0000313" key="3">
    <source>
        <dbReference type="EMBL" id="KAF4973441.1"/>
    </source>
</evidence>
<dbReference type="InterPro" id="IPR013830">
    <property type="entry name" value="SGNH_hydro"/>
</dbReference>
<dbReference type="Pfam" id="PF13472">
    <property type="entry name" value="Lipase_GDSL_2"/>
    <property type="match status" value="1"/>
</dbReference>
<gene>
    <name evidence="3" type="ORF">FSARC_266</name>
</gene>
<keyword evidence="1" id="KW-0732">Signal</keyword>
<sequence>MKFLSVVSVALSLFGAGDAAKSPFFILTGDSTVATGGGWGDALLNATKKPGGGINIAKNGATTVSFRDQGLWDTALKNVKSQKAEHEAIVTIQFGHNDQKTLTLEQYSDNLVTMVNEVKKAGGTAIIITSLTRRTFKDGKVVENLSKERDAAIAVANKAGIKYLDLNTASTKYVNAIGQENADKYNEVEGDRTHLNFSGKLVFGRIVADLLVEKRPDLARYIATNQKLSKLIKDGKYATGQE</sequence>